<dbReference type="InterPro" id="IPR013320">
    <property type="entry name" value="ConA-like_dom_sf"/>
</dbReference>
<dbReference type="EMBL" id="VJOY01000006">
    <property type="protein sequence ID" value="TRX74796.1"/>
    <property type="molecule type" value="Genomic_DNA"/>
</dbReference>
<dbReference type="SUPFAM" id="SSF49899">
    <property type="entry name" value="Concanavalin A-like lectins/glucanases"/>
    <property type="match status" value="1"/>
</dbReference>
<comment type="caution">
    <text evidence="2">The sequence shown here is derived from an EMBL/GenBank/DDBJ whole genome shotgun (WGS) entry which is preliminary data.</text>
</comment>
<dbReference type="RefSeq" id="WP_143488098.1">
    <property type="nucleotide sequence ID" value="NZ_VJOY01000006.1"/>
</dbReference>
<dbReference type="Gene3D" id="2.60.120.200">
    <property type="match status" value="1"/>
</dbReference>
<evidence type="ECO:0000259" key="1">
    <source>
        <dbReference type="Pfam" id="PF08787"/>
    </source>
</evidence>
<gene>
    <name evidence="2" type="ORF">FM069_09670</name>
</gene>
<name>A0A553GZ88_9PSED</name>
<dbReference type="GO" id="GO:0016829">
    <property type="term" value="F:lyase activity"/>
    <property type="evidence" value="ECO:0007669"/>
    <property type="project" value="UniProtKB-KW"/>
</dbReference>
<dbReference type="AlphaFoldDB" id="A0A553GZ88"/>
<keyword evidence="2" id="KW-0456">Lyase</keyword>
<organism evidence="2 3">
    <name type="scientific">Pseudomonas mangiferae</name>
    <dbReference type="NCBI Taxonomy" id="2593654"/>
    <lineage>
        <taxon>Bacteria</taxon>
        <taxon>Pseudomonadati</taxon>
        <taxon>Pseudomonadota</taxon>
        <taxon>Gammaproteobacteria</taxon>
        <taxon>Pseudomonadales</taxon>
        <taxon>Pseudomonadaceae</taxon>
        <taxon>Pseudomonas</taxon>
    </lineage>
</organism>
<evidence type="ECO:0000313" key="3">
    <source>
        <dbReference type="Proteomes" id="UP000315235"/>
    </source>
</evidence>
<evidence type="ECO:0000313" key="2">
    <source>
        <dbReference type="EMBL" id="TRX74796.1"/>
    </source>
</evidence>
<dbReference type="OrthoDB" id="6834508at2"/>
<sequence length="220" mass="24960">MIDLSVWNLTLPEQVPLRTIQTPQMQSGYNSKYFYRNGESFVFWAPVTGTATGNSDFPRSELREVYPDGKARNWQYSEGNHTLSARLAVNKVPSTGQIVIGQVHAKDNLTPYVKLIYSQVKGVGYVQVYLRQRPNDVKSPLVMTYKSMPLDYFFNYTITITRAGQLMIDIAGQQYVNRIDPSWASKHFYFKAGVYTLDNQGPATEGGQAEFAELNVVHQK</sequence>
<dbReference type="InterPro" id="IPR014895">
    <property type="entry name" value="Alginate_lyase_2"/>
</dbReference>
<accession>A0A553GZ88</accession>
<proteinExistence type="predicted"/>
<protein>
    <submittedName>
        <fullName evidence="2">Polysaccharide lyase family 7 protein</fullName>
    </submittedName>
</protein>
<dbReference type="Proteomes" id="UP000315235">
    <property type="component" value="Unassembled WGS sequence"/>
</dbReference>
<dbReference type="Pfam" id="PF08787">
    <property type="entry name" value="Alginate_lyase2"/>
    <property type="match status" value="1"/>
</dbReference>
<keyword evidence="3" id="KW-1185">Reference proteome</keyword>
<feature type="domain" description="Alginate lyase 2" evidence="1">
    <location>
        <begin position="2"/>
        <end position="218"/>
    </location>
</feature>
<reference evidence="2 3" key="1">
    <citation type="submission" date="2019-07" db="EMBL/GenBank/DDBJ databases">
        <title>Pseudomonas mangiferae sp. nov., isolated from bark of mango tree in Thailand.</title>
        <authorList>
            <person name="Srisuk N."/>
            <person name="Anurat P."/>
        </authorList>
    </citation>
    <scope>NUCLEOTIDE SEQUENCE [LARGE SCALE GENOMIC DNA]</scope>
    <source>
        <strain evidence="2 3">DMKU_BBB3-04</strain>
    </source>
</reference>